<dbReference type="PANTHER" id="PTHR18916">
    <property type="entry name" value="DYNACTIN 1-RELATED MICROTUBULE-BINDING"/>
    <property type="match status" value="1"/>
</dbReference>
<evidence type="ECO:0000259" key="2">
    <source>
        <dbReference type="PROSITE" id="PS50245"/>
    </source>
</evidence>
<dbReference type="Proteomes" id="UP000244309">
    <property type="component" value="Unassembled WGS sequence"/>
</dbReference>
<feature type="region of interest" description="Disordered" evidence="1">
    <location>
        <begin position="410"/>
        <end position="447"/>
    </location>
</feature>
<feature type="region of interest" description="Disordered" evidence="1">
    <location>
        <begin position="84"/>
        <end position="172"/>
    </location>
</feature>
<evidence type="ECO:0000256" key="1">
    <source>
        <dbReference type="SAM" id="MobiDB-lite"/>
    </source>
</evidence>
<name>A0A2V1AMH0_9ASCO</name>
<feature type="region of interest" description="Disordered" evidence="1">
    <location>
        <begin position="291"/>
        <end position="323"/>
    </location>
</feature>
<sequence length="578" mass="64756">MVDLLGTRVVVPGTTRGSGILRYIGPIQGKSGVFGGIELQGPIAASRGKNNGSVDGIQYFDVQQPMSGLFIPWERLRTANGRLPKYEDTIRPSSGYSEDLRTPSPRQKPPSRASRPTSQNQSPQLAQPIMVAKRRVASGDSMGSGARSVAGSRSDSGDLFDRTRSSYDSEAAKREISQLRAIINSKDNDLQERDNILAGLQNTVNELQAVLGDLEQELEQKNHKLAKQKADNDKAREEWRESLQLMMSAQQEAEELYEQQIEELRGNMAASENQGDSERVSELEERIKSLTAENEEIKKSLAEKAPSGAAEDDEKQQELEKSLNRLQQDVTSLEFVVQDSQANVKERDAKIVGLEMELEDLKQKEVDGLSSQVDSLQLTDSKKKIEQLEKQLEEKSEDFEAQKALEKRLEGLQTELDASKQETSKLREELSNGSNKSGSGSEELEKKIEDLTHELKMRPTFEELSELQTSLEEVDSLHQQSLADKDRNLAAMEQEKKQLAEELEKLRLQQSMPKPKEDSYASDDKENTKPVSYVKNETLGIYKPPKPVDPSSGRQNWCGLCERDGHNSLNCPYENDIF</sequence>
<protein>
    <recommendedName>
        <fullName evidence="2">CAP-Gly domain-containing protein</fullName>
    </recommendedName>
</protein>
<dbReference type="Pfam" id="PF01302">
    <property type="entry name" value="CAP_GLY"/>
    <property type="match status" value="1"/>
</dbReference>
<evidence type="ECO:0000313" key="3">
    <source>
        <dbReference type="EMBL" id="PVH18884.1"/>
    </source>
</evidence>
<feature type="compositionally biased region" description="Polar residues" evidence="1">
    <location>
        <begin position="114"/>
        <end position="125"/>
    </location>
</feature>
<dbReference type="RefSeq" id="XP_025339824.1">
    <property type="nucleotide sequence ID" value="XM_025484893.1"/>
</dbReference>
<reference evidence="3 4" key="1">
    <citation type="submission" date="2017-12" db="EMBL/GenBank/DDBJ databases">
        <title>Genome Sequence of a Multidrug-Resistant Candida haemulonii Isolate from a Patient with Chronic Leg Ulcers in Israel.</title>
        <authorList>
            <person name="Chow N.A."/>
            <person name="Gade L."/>
            <person name="Batra D."/>
            <person name="Rowe L.A."/>
            <person name="Ben-Ami R."/>
            <person name="Loparev V.N."/>
            <person name="Litvintseva A.P."/>
        </authorList>
    </citation>
    <scope>NUCLEOTIDE SEQUENCE [LARGE SCALE GENOMIC DNA]</scope>
    <source>
        <strain evidence="3 4">B11899</strain>
    </source>
</reference>
<dbReference type="PROSITE" id="PS50245">
    <property type="entry name" value="CAP_GLY_2"/>
    <property type="match status" value="1"/>
</dbReference>
<dbReference type="AlphaFoldDB" id="A0A2V1AMH0"/>
<feature type="compositionally biased region" description="Low complexity" evidence="1">
    <location>
        <begin position="141"/>
        <end position="154"/>
    </location>
</feature>
<proteinExistence type="predicted"/>
<dbReference type="VEuPathDB" id="FungiDB:CXQ85_001175"/>
<dbReference type="Gene3D" id="2.30.30.190">
    <property type="entry name" value="CAP Gly-rich-like domain"/>
    <property type="match status" value="1"/>
</dbReference>
<keyword evidence="4" id="KW-1185">Reference proteome</keyword>
<feature type="compositionally biased region" description="Basic and acidic residues" evidence="1">
    <location>
        <begin position="417"/>
        <end position="430"/>
    </location>
</feature>
<dbReference type="OrthoDB" id="2130750at2759"/>
<evidence type="ECO:0000313" key="4">
    <source>
        <dbReference type="Proteomes" id="UP000244309"/>
    </source>
</evidence>
<feature type="region of interest" description="Disordered" evidence="1">
    <location>
        <begin position="362"/>
        <end position="382"/>
    </location>
</feature>
<dbReference type="SUPFAM" id="SSF74924">
    <property type="entry name" value="Cap-Gly domain"/>
    <property type="match status" value="1"/>
</dbReference>
<dbReference type="STRING" id="45357.A0A2V1AMH0"/>
<accession>A0A2V1AMH0</accession>
<dbReference type="PANTHER" id="PTHR18916:SF93">
    <property type="entry name" value="RESTIN HOMOLOG"/>
    <property type="match status" value="1"/>
</dbReference>
<dbReference type="GeneID" id="37006506"/>
<dbReference type="SMART" id="SM01052">
    <property type="entry name" value="CAP_GLY"/>
    <property type="match status" value="1"/>
</dbReference>
<dbReference type="InterPro" id="IPR036859">
    <property type="entry name" value="CAP-Gly_dom_sf"/>
</dbReference>
<feature type="domain" description="CAP-Gly" evidence="2">
    <location>
        <begin position="25"/>
        <end position="72"/>
    </location>
</feature>
<organism evidence="3 4">
    <name type="scientific">Candidozyma haemuli</name>
    <dbReference type="NCBI Taxonomy" id="45357"/>
    <lineage>
        <taxon>Eukaryota</taxon>
        <taxon>Fungi</taxon>
        <taxon>Dikarya</taxon>
        <taxon>Ascomycota</taxon>
        <taxon>Saccharomycotina</taxon>
        <taxon>Pichiomycetes</taxon>
        <taxon>Metschnikowiaceae</taxon>
        <taxon>Candidozyma</taxon>
    </lineage>
</organism>
<feature type="compositionally biased region" description="Basic and acidic residues" evidence="1">
    <location>
        <begin position="155"/>
        <end position="172"/>
    </location>
</feature>
<feature type="compositionally biased region" description="Low complexity" evidence="1">
    <location>
        <begin position="431"/>
        <end position="441"/>
    </location>
</feature>
<dbReference type="Gene3D" id="1.20.5.340">
    <property type="match status" value="1"/>
</dbReference>
<dbReference type="EMBL" id="PKFO01000001">
    <property type="protein sequence ID" value="PVH18884.1"/>
    <property type="molecule type" value="Genomic_DNA"/>
</dbReference>
<dbReference type="InterPro" id="IPR000938">
    <property type="entry name" value="CAP-Gly_domain"/>
</dbReference>
<comment type="caution">
    <text evidence="3">The sequence shown here is derived from an EMBL/GenBank/DDBJ whole genome shotgun (WGS) entry which is preliminary data.</text>
</comment>
<feature type="region of interest" description="Disordered" evidence="1">
    <location>
        <begin position="475"/>
        <end position="553"/>
    </location>
</feature>
<gene>
    <name evidence="3" type="ORF">CXQ85_001175</name>
</gene>
<feature type="compositionally biased region" description="Basic and acidic residues" evidence="1">
    <location>
        <begin position="514"/>
        <end position="528"/>
    </location>
</feature>
<feature type="compositionally biased region" description="Basic and acidic residues" evidence="1">
    <location>
        <begin position="483"/>
        <end position="507"/>
    </location>
</feature>
<feature type="compositionally biased region" description="Polar residues" evidence="1">
    <location>
        <begin position="369"/>
        <end position="379"/>
    </location>
</feature>